<feature type="region of interest" description="Disordered" evidence="1">
    <location>
        <begin position="1"/>
        <end position="51"/>
    </location>
</feature>
<name>A0A0D0D3U5_9AGAM</name>
<dbReference type="HOGENOM" id="CLU_2655216_0_0_1"/>
<feature type="compositionally biased region" description="Acidic residues" evidence="1">
    <location>
        <begin position="1"/>
        <end position="14"/>
    </location>
</feature>
<reference evidence="3" key="2">
    <citation type="submission" date="2015-01" db="EMBL/GenBank/DDBJ databases">
        <title>Evolutionary Origins and Diversification of the Mycorrhizal Mutualists.</title>
        <authorList>
            <consortium name="DOE Joint Genome Institute"/>
            <consortium name="Mycorrhizal Genomics Consortium"/>
            <person name="Kohler A."/>
            <person name="Kuo A."/>
            <person name="Nagy L.G."/>
            <person name="Floudas D."/>
            <person name="Copeland A."/>
            <person name="Barry K.W."/>
            <person name="Cichocki N."/>
            <person name="Veneault-Fourrey C."/>
            <person name="LaButti K."/>
            <person name="Lindquist E.A."/>
            <person name="Lipzen A."/>
            <person name="Lundell T."/>
            <person name="Morin E."/>
            <person name="Murat C."/>
            <person name="Riley R."/>
            <person name="Ohm R."/>
            <person name="Sun H."/>
            <person name="Tunlid A."/>
            <person name="Henrissat B."/>
            <person name="Grigoriev I.V."/>
            <person name="Hibbett D.S."/>
            <person name="Martin F."/>
        </authorList>
    </citation>
    <scope>NUCLEOTIDE SEQUENCE [LARGE SCALE GENOMIC DNA]</scope>
    <source>
        <strain evidence="3">Ve08.2h10</strain>
    </source>
</reference>
<dbReference type="InParanoid" id="A0A0D0D3U5"/>
<dbReference type="AlphaFoldDB" id="A0A0D0D3U5"/>
<evidence type="ECO:0000256" key="1">
    <source>
        <dbReference type="SAM" id="MobiDB-lite"/>
    </source>
</evidence>
<evidence type="ECO:0000313" key="2">
    <source>
        <dbReference type="EMBL" id="KIK74629.1"/>
    </source>
</evidence>
<organism evidence="2 3">
    <name type="scientific">Paxillus rubicundulus Ve08.2h10</name>
    <dbReference type="NCBI Taxonomy" id="930991"/>
    <lineage>
        <taxon>Eukaryota</taxon>
        <taxon>Fungi</taxon>
        <taxon>Dikarya</taxon>
        <taxon>Basidiomycota</taxon>
        <taxon>Agaricomycotina</taxon>
        <taxon>Agaricomycetes</taxon>
        <taxon>Agaricomycetidae</taxon>
        <taxon>Boletales</taxon>
        <taxon>Paxilineae</taxon>
        <taxon>Paxillaceae</taxon>
        <taxon>Paxillus</taxon>
    </lineage>
</organism>
<dbReference type="EMBL" id="KN828690">
    <property type="protein sequence ID" value="KIK74629.1"/>
    <property type="molecule type" value="Genomic_DNA"/>
</dbReference>
<evidence type="ECO:0000313" key="3">
    <source>
        <dbReference type="Proteomes" id="UP000054538"/>
    </source>
</evidence>
<keyword evidence="3" id="KW-1185">Reference proteome</keyword>
<dbReference type="Proteomes" id="UP000054538">
    <property type="component" value="Unassembled WGS sequence"/>
</dbReference>
<protein>
    <submittedName>
        <fullName evidence="2">Uncharacterized protein</fullName>
    </submittedName>
</protein>
<gene>
    <name evidence="2" type="ORF">PAXRUDRAFT_19682</name>
</gene>
<accession>A0A0D0D3U5</accession>
<reference evidence="2 3" key="1">
    <citation type="submission" date="2014-04" db="EMBL/GenBank/DDBJ databases">
        <authorList>
            <consortium name="DOE Joint Genome Institute"/>
            <person name="Kuo A."/>
            <person name="Kohler A."/>
            <person name="Jargeat P."/>
            <person name="Nagy L.G."/>
            <person name="Floudas D."/>
            <person name="Copeland A."/>
            <person name="Barry K.W."/>
            <person name="Cichocki N."/>
            <person name="Veneault-Fourrey C."/>
            <person name="LaButti K."/>
            <person name="Lindquist E.A."/>
            <person name="Lipzen A."/>
            <person name="Lundell T."/>
            <person name="Morin E."/>
            <person name="Murat C."/>
            <person name="Sun H."/>
            <person name="Tunlid A."/>
            <person name="Henrissat B."/>
            <person name="Grigoriev I.V."/>
            <person name="Hibbett D.S."/>
            <person name="Martin F."/>
            <person name="Nordberg H.P."/>
            <person name="Cantor M.N."/>
            <person name="Hua S.X."/>
        </authorList>
    </citation>
    <scope>NUCLEOTIDE SEQUENCE [LARGE SCALE GENOMIC DNA]</scope>
    <source>
        <strain evidence="2 3">Ve08.2h10</strain>
    </source>
</reference>
<sequence>MVSDELEGEEELFEVDGQLSLDDTEQERGDTIEDGGVGEAENSSLNEDTMTDIDGNPIAVLTDVTAILRPKQISGI</sequence>
<proteinExistence type="predicted"/>